<evidence type="ECO:0000256" key="11">
    <source>
        <dbReference type="ARBA" id="ARBA00045541"/>
    </source>
</evidence>
<dbReference type="Ensembl" id="ENSSHAT00000032716.1">
    <property type="protein sequence ID" value="ENSSHAP00000040338.1"/>
    <property type="gene ID" value="ENSSHAG00000018654.2"/>
</dbReference>
<keyword evidence="5" id="KW-0677">Repeat</keyword>
<dbReference type="Proteomes" id="UP000007648">
    <property type="component" value="Unassembled WGS sequence"/>
</dbReference>
<dbReference type="InParanoid" id="A0A7N4V594"/>
<keyword evidence="14" id="KW-0732">Signal</keyword>
<feature type="domain" description="Sushi" evidence="15">
    <location>
        <begin position="31"/>
        <end position="93"/>
    </location>
</feature>
<feature type="region of interest" description="Disordered" evidence="13">
    <location>
        <begin position="498"/>
        <end position="590"/>
    </location>
</feature>
<dbReference type="OrthoDB" id="406096at2759"/>
<evidence type="ECO:0000256" key="2">
    <source>
        <dbReference type="ARBA" id="ARBA00010908"/>
    </source>
</evidence>
<dbReference type="AlphaFoldDB" id="A0A7N4V594"/>
<dbReference type="PANTHER" id="PTHR19325">
    <property type="entry name" value="COMPLEMENT COMPONENT-RELATED SUSHI DOMAIN-CONTAINING"/>
    <property type="match status" value="1"/>
</dbReference>
<keyword evidence="9" id="KW-1015">Disulfide bond</keyword>
<dbReference type="GO" id="GO:0006958">
    <property type="term" value="P:complement activation, classical pathway"/>
    <property type="evidence" value="ECO:0007669"/>
    <property type="project" value="UniProtKB-KW"/>
</dbReference>
<organism evidence="16 17">
    <name type="scientific">Sarcophilus harrisii</name>
    <name type="common">Tasmanian devil</name>
    <name type="synonym">Sarcophilus laniarius</name>
    <dbReference type="NCBI Taxonomy" id="9305"/>
    <lineage>
        <taxon>Eukaryota</taxon>
        <taxon>Metazoa</taxon>
        <taxon>Chordata</taxon>
        <taxon>Craniata</taxon>
        <taxon>Vertebrata</taxon>
        <taxon>Euteleostomi</taxon>
        <taxon>Mammalia</taxon>
        <taxon>Metatheria</taxon>
        <taxon>Dasyuromorphia</taxon>
        <taxon>Dasyuridae</taxon>
        <taxon>Sarcophilus</taxon>
    </lineage>
</organism>
<evidence type="ECO:0000256" key="14">
    <source>
        <dbReference type="SAM" id="SignalP"/>
    </source>
</evidence>
<evidence type="ECO:0000256" key="10">
    <source>
        <dbReference type="ARBA" id="ARBA00023180"/>
    </source>
</evidence>
<evidence type="ECO:0000313" key="16">
    <source>
        <dbReference type="Ensembl" id="ENSSHAP00000040338.1"/>
    </source>
</evidence>
<dbReference type="CDD" id="cd00033">
    <property type="entry name" value="CCP"/>
    <property type="match status" value="4"/>
</dbReference>
<keyword evidence="4 12" id="KW-0768">Sushi</keyword>
<dbReference type="CTD" id="1604"/>
<keyword evidence="6" id="KW-0391">Immunity</keyword>
<dbReference type="SMART" id="SM00032">
    <property type="entry name" value="CCP"/>
    <property type="match status" value="4"/>
</dbReference>
<dbReference type="SUPFAM" id="SSF57535">
    <property type="entry name" value="Complement control module/SCR domain"/>
    <property type="match status" value="4"/>
</dbReference>
<dbReference type="Gene3D" id="2.10.70.10">
    <property type="entry name" value="Complement Module, domain 1"/>
    <property type="match status" value="4"/>
</dbReference>
<feature type="compositionally biased region" description="Low complexity" evidence="13">
    <location>
        <begin position="419"/>
        <end position="442"/>
    </location>
</feature>
<protein>
    <submittedName>
        <fullName evidence="16">CD55 molecule (Cromer blood group)</fullName>
    </submittedName>
</protein>
<name>A0A7N4V594_SARHA</name>
<dbReference type="InterPro" id="IPR000436">
    <property type="entry name" value="Sushi_SCR_CCP_dom"/>
</dbReference>
<feature type="domain" description="Sushi" evidence="15">
    <location>
        <begin position="220"/>
        <end position="282"/>
    </location>
</feature>
<feature type="chain" id="PRO_5029776289" evidence="14">
    <location>
        <begin position="32"/>
        <end position="687"/>
    </location>
</feature>
<dbReference type="GeneID" id="100920305"/>
<feature type="compositionally biased region" description="Polar residues" evidence="13">
    <location>
        <begin position="371"/>
        <end position="390"/>
    </location>
</feature>
<sequence length="687" mass="73500">MSPAFPSAPPTLGLLGLFSLLLLLYLPAAQGACNIPPEIPNAKPELNSLTSFPVNSTITYKCNEGFVKIPGKSDSVVCLQSNKWSKLSEFCNRTCNVPPSLRFASLKKQFSKQNYFPVGFTVQYECRPGYKRDNSLPAKLTCLQTSMWSNPSEFCKRKSCSTPPDLLHGQVSVTSDILLGSTITFTCNEGYRLVGAHDSQCILMDKNVVWSDPHPECTEILCHEPPKIAHGGIKETQDSYKYGSSVTYICSEGFSLIGEKSIHCTIKDEQGEWSGTLPECKETAMLVPTTAEKPTTTNAPATDAPATHVPPTGQANATKAPATHAPATHALPTKASDTKAPVTDIPATPAPPTGQADATKAPVTDAPATNDPPTGQADATKTPATDTSGTPAPPTEQDDSTKAPATNTPVTDAPPIGQADATKAPATDAPATPAPTGQANATKAPPTGQSDVTKAPATPAPPVDQAITTNAPATPTPSIEQTNITNGLATLIQPTEQDNASNAPAMPTSPKEQTNITNAPVTQTPVTQQARTTHATVKSTTSTTKRSTTTRSSTRIVTTHRSTTTASFHTTRPSSTKFHGKENAPSGGAINISGKSNSQGFFKNYNKCSKYFFKCYFLRTDFCLKHFGNAIKKKSLSLSKTDQVKRWNGQILVKCSWVKCFWVLDMLQNFYRCIPGRRSCYKLVKPY</sequence>
<comment type="similarity">
    <text evidence="2">Belongs to the receptors of complement activation (RCA) family.</text>
</comment>
<feature type="compositionally biased region" description="Low complexity" evidence="13">
    <location>
        <begin position="294"/>
        <end position="307"/>
    </location>
</feature>
<feature type="compositionally biased region" description="Low complexity" evidence="13">
    <location>
        <begin position="531"/>
        <end position="572"/>
    </location>
</feature>
<dbReference type="InterPro" id="IPR035976">
    <property type="entry name" value="Sushi/SCR/CCP_sf"/>
</dbReference>
<feature type="region of interest" description="Disordered" evidence="13">
    <location>
        <begin position="292"/>
        <end position="481"/>
    </location>
</feature>
<dbReference type="GeneTree" id="ENSGT00940000162307"/>
<dbReference type="RefSeq" id="XP_031793134.1">
    <property type="nucleotide sequence ID" value="XM_031937274.1"/>
</dbReference>
<dbReference type="PANTHER" id="PTHR19325:SF317">
    <property type="entry name" value="COMPLEMENT DECAY-ACCELERATING FACTOR"/>
    <property type="match status" value="1"/>
</dbReference>
<reference evidence="16" key="3">
    <citation type="submission" date="2025-09" db="UniProtKB">
        <authorList>
            <consortium name="Ensembl"/>
        </authorList>
    </citation>
    <scope>IDENTIFICATION</scope>
</reference>
<keyword evidence="3" id="KW-0399">Innate immunity</keyword>
<dbReference type="Pfam" id="PF00084">
    <property type="entry name" value="Sushi"/>
    <property type="match status" value="4"/>
</dbReference>
<evidence type="ECO:0000256" key="12">
    <source>
        <dbReference type="PROSITE-ProRule" id="PRU00302"/>
    </source>
</evidence>
<evidence type="ECO:0000259" key="15">
    <source>
        <dbReference type="PROSITE" id="PS50923"/>
    </source>
</evidence>
<feature type="signal peptide" evidence="14">
    <location>
        <begin position="1"/>
        <end position="31"/>
    </location>
</feature>
<dbReference type="InterPro" id="IPR050350">
    <property type="entry name" value="Compl-Cell_Adhes-Reg"/>
</dbReference>
<evidence type="ECO:0000256" key="4">
    <source>
        <dbReference type="ARBA" id="ARBA00022659"/>
    </source>
</evidence>
<feature type="compositionally biased region" description="Low complexity" evidence="13">
    <location>
        <begin position="315"/>
        <end position="335"/>
    </location>
</feature>
<feature type="compositionally biased region" description="Low complexity" evidence="13">
    <location>
        <begin position="466"/>
        <end position="477"/>
    </location>
</feature>
<comment type="caution">
    <text evidence="12">Lacks conserved residue(s) required for the propagation of feature annotation.</text>
</comment>
<reference evidence="16" key="2">
    <citation type="submission" date="2025-08" db="UniProtKB">
        <authorList>
            <consortium name="Ensembl"/>
        </authorList>
    </citation>
    <scope>IDENTIFICATION</scope>
</reference>
<proteinExistence type="inferred from homology"/>
<evidence type="ECO:0000256" key="6">
    <source>
        <dbReference type="ARBA" id="ARBA00022859"/>
    </source>
</evidence>
<feature type="domain" description="Sushi" evidence="15">
    <location>
        <begin position="158"/>
        <end position="219"/>
    </location>
</feature>
<feature type="domain" description="Sushi" evidence="15">
    <location>
        <begin position="94"/>
        <end position="157"/>
    </location>
</feature>
<evidence type="ECO:0000256" key="1">
    <source>
        <dbReference type="ARBA" id="ARBA00004370"/>
    </source>
</evidence>
<evidence type="ECO:0000256" key="13">
    <source>
        <dbReference type="SAM" id="MobiDB-lite"/>
    </source>
</evidence>
<evidence type="ECO:0000256" key="7">
    <source>
        <dbReference type="ARBA" id="ARBA00022875"/>
    </source>
</evidence>
<feature type="compositionally biased region" description="Polar residues" evidence="13">
    <location>
        <begin position="510"/>
        <end position="530"/>
    </location>
</feature>
<dbReference type="PROSITE" id="PS50923">
    <property type="entry name" value="SUSHI"/>
    <property type="match status" value="4"/>
</dbReference>
<keyword evidence="10" id="KW-0325">Glycoprotein</keyword>
<evidence type="ECO:0000256" key="8">
    <source>
        <dbReference type="ARBA" id="ARBA00023136"/>
    </source>
</evidence>
<reference evidence="16 17" key="1">
    <citation type="journal article" date="2011" name="Proc. Natl. Acad. Sci. U.S.A.">
        <title>Genetic diversity and population structure of the endangered marsupial Sarcophilus harrisii (Tasmanian devil).</title>
        <authorList>
            <person name="Miller W."/>
            <person name="Hayes V.M."/>
            <person name="Ratan A."/>
            <person name="Petersen D.C."/>
            <person name="Wittekindt N.E."/>
            <person name="Miller J."/>
            <person name="Walenz B."/>
            <person name="Knight J."/>
            <person name="Qi J."/>
            <person name="Zhao F."/>
            <person name="Wang Q."/>
            <person name="Bedoya-Reina O.C."/>
            <person name="Katiyar N."/>
            <person name="Tomsho L.P."/>
            <person name="Kasson L.M."/>
            <person name="Hardie R.A."/>
            <person name="Woodbridge P."/>
            <person name="Tindall E.A."/>
            <person name="Bertelsen M.F."/>
            <person name="Dixon D."/>
            <person name="Pyecroft S."/>
            <person name="Helgen K.M."/>
            <person name="Lesk A.M."/>
            <person name="Pringle T.H."/>
            <person name="Patterson N."/>
            <person name="Zhang Y."/>
            <person name="Kreiss A."/>
            <person name="Woods G.M."/>
            <person name="Jones M.E."/>
            <person name="Schuster S.C."/>
        </authorList>
    </citation>
    <scope>NUCLEOTIDE SEQUENCE [LARGE SCALE GENOMIC DNA]</scope>
</reference>
<keyword evidence="7" id="KW-0180">Complement pathway</keyword>
<evidence type="ECO:0000256" key="5">
    <source>
        <dbReference type="ARBA" id="ARBA00022737"/>
    </source>
</evidence>
<dbReference type="GO" id="GO:0045087">
    <property type="term" value="P:innate immune response"/>
    <property type="evidence" value="ECO:0007669"/>
    <property type="project" value="UniProtKB-KW"/>
</dbReference>
<evidence type="ECO:0000256" key="9">
    <source>
        <dbReference type="ARBA" id="ARBA00023157"/>
    </source>
</evidence>
<evidence type="ECO:0000256" key="3">
    <source>
        <dbReference type="ARBA" id="ARBA00022588"/>
    </source>
</evidence>
<comment type="subcellular location">
    <subcellularLocation>
        <location evidence="1">Membrane</location>
    </subcellularLocation>
</comment>
<evidence type="ECO:0000313" key="17">
    <source>
        <dbReference type="Proteomes" id="UP000007648"/>
    </source>
</evidence>
<accession>A0A7N4V594</accession>
<keyword evidence="8" id="KW-0472">Membrane</keyword>
<dbReference type="GO" id="GO:0016020">
    <property type="term" value="C:membrane"/>
    <property type="evidence" value="ECO:0007669"/>
    <property type="project" value="UniProtKB-SubCell"/>
</dbReference>
<dbReference type="FunFam" id="2.10.70.10:FF:000055">
    <property type="entry name" value="Complement decay-accelerating factor, GPI-anchored"/>
    <property type="match status" value="1"/>
</dbReference>
<gene>
    <name evidence="16" type="primary">CD55</name>
</gene>
<comment type="function">
    <text evidence="11">This protein recognizes C4b and C3b fragments that condense with cell-surface hydroxyl or amino groups when nascent C4b and C3b are locally generated during C4 and c3 activation. Interaction of daf with cell-associated C4b and C3b polypeptides interferes with their ability to catalyze the conversion of C2 and factor B to enzymatically active C2a and Bb and thereby prevents the formation of C4b2a and C3bBb, the amplification convertases of the complement cascade. Inhibits complement activation by destabilizing and preventing the formation of C3 and C5 convertases, which prevents complement damage.</text>
</comment>
<keyword evidence="17" id="KW-1185">Reference proteome</keyword>